<gene>
    <name evidence="3" type="ORF">I5L79_07930</name>
</gene>
<feature type="signal peptide" evidence="2">
    <location>
        <begin position="1"/>
        <end position="21"/>
    </location>
</feature>
<dbReference type="RefSeq" id="WP_196954478.1">
    <property type="nucleotide sequence ID" value="NZ_JADWYK010000003.1"/>
</dbReference>
<evidence type="ECO:0000256" key="1">
    <source>
        <dbReference type="SAM" id="MobiDB-lite"/>
    </source>
</evidence>
<organism evidence="3 4">
    <name type="scientific">Hymenobacter guriensis</name>
    <dbReference type="NCBI Taxonomy" id="2793065"/>
    <lineage>
        <taxon>Bacteria</taxon>
        <taxon>Pseudomonadati</taxon>
        <taxon>Bacteroidota</taxon>
        <taxon>Cytophagia</taxon>
        <taxon>Cytophagales</taxon>
        <taxon>Hymenobacteraceae</taxon>
        <taxon>Hymenobacter</taxon>
    </lineage>
</organism>
<dbReference type="Proteomes" id="UP000601099">
    <property type="component" value="Unassembled WGS sequence"/>
</dbReference>
<feature type="region of interest" description="Disordered" evidence="1">
    <location>
        <begin position="26"/>
        <end position="89"/>
    </location>
</feature>
<keyword evidence="4" id="KW-1185">Reference proteome</keyword>
<sequence length="89" mass="9399">MTAARFFRSALFAFTFTAALAACNTGNDAGETNVERDAHKDTDPAALSPNNSDSAAAGMQADTARRPTGRDLYEQAGETKDRNNDGIAD</sequence>
<reference evidence="3 4" key="1">
    <citation type="submission" date="2020-11" db="EMBL/GenBank/DDBJ databases">
        <title>Hymenobacter sp.</title>
        <authorList>
            <person name="Kim M.K."/>
        </authorList>
    </citation>
    <scope>NUCLEOTIDE SEQUENCE [LARGE SCALE GENOMIC DNA]</scope>
    <source>
        <strain evidence="3 4">BT594</strain>
    </source>
</reference>
<evidence type="ECO:0000256" key="2">
    <source>
        <dbReference type="SAM" id="SignalP"/>
    </source>
</evidence>
<dbReference type="EMBL" id="JADWYK010000003">
    <property type="protein sequence ID" value="MBG8553470.1"/>
    <property type="molecule type" value="Genomic_DNA"/>
</dbReference>
<feature type="compositionally biased region" description="Basic and acidic residues" evidence="1">
    <location>
        <begin position="63"/>
        <end position="89"/>
    </location>
</feature>
<evidence type="ECO:0008006" key="5">
    <source>
        <dbReference type="Google" id="ProtNLM"/>
    </source>
</evidence>
<name>A0ABS0L0F7_9BACT</name>
<evidence type="ECO:0000313" key="4">
    <source>
        <dbReference type="Proteomes" id="UP000601099"/>
    </source>
</evidence>
<evidence type="ECO:0000313" key="3">
    <source>
        <dbReference type="EMBL" id="MBG8553470.1"/>
    </source>
</evidence>
<dbReference type="PROSITE" id="PS51257">
    <property type="entry name" value="PROKAR_LIPOPROTEIN"/>
    <property type="match status" value="1"/>
</dbReference>
<keyword evidence="2" id="KW-0732">Signal</keyword>
<comment type="caution">
    <text evidence="3">The sequence shown here is derived from an EMBL/GenBank/DDBJ whole genome shotgun (WGS) entry which is preliminary data.</text>
</comment>
<accession>A0ABS0L0F7</accession>
<feature type="chain" id="PRO_5047131505" description="Lipoprotein" evidence="2">
    <location>
        <begin position="22"/>
        <end position="89"/>
    </location>
</feature>
<proteinExistence type="predicted"/>
<feature type="compositionally biased region" description="Basic and acidic residues" evidence="1">
    <location>
        <begin position="33"/>
        <end position="43"/>
    </location>
</feature>
<protein>
    <recommendedName>
        <fullName evidence="5">Lipoprotein</fullName>
    </recommendedName>
</protein>